<gene>
    <name evidence="2" type="ORF">CspeluHIS016_0206510</name>
</gene>
<feature type="transmembrane region" description="Helical" evidence="1">
    <location>
        <begin position="85"/>
        <end position="104"/>
    </location>
</feature>
<comment type="caution">
    <text evidence="2">The sequence shown here is derived from an EMBL/GenBank/DDBJ whole genome shotgun (WGS) entry which is preliminary data.</text>
</comment>
<protein>
    <recommendedName>
        <fullName evidence="4">DUF4203 domain-containing protein</fullName>
    </recommendedName>
</protein>
<keyword evidence="1" id="KW-0472">Membrane</keyword>
<keyword evidence="3" id="KW-1185">Reference proteome</keyword>
<evidence type="ECO:0000256" key="1">
    <source>
        <dbReference type="SAM" id="Phobius"/>
    </source>
</evidence>
<accession>A0AAD3YA31</accession>
<organism evidence="2 3">
    <name type="scientific">Cutaneotrichosporon spelunceum</name>
    <dbReference type="NCBI Taxonomy" id="1672016"/>
    <lineage>
        <taxon>Eukaryota</taxon>
        <taxon>Fungi</taxon>
        <taxon>Dikarya</taxon>
        <taxon>Basidiomycota</taxon>
        <taxon>Agaricomycotina</taxon>
        <taxon>Tremellomycetes</taxon>
        <taxon>Trichosporonales</taxon>
        <taxon>Trichosporonaceae</taxon>
        <taxon>Cutaneotrichosporon</taxon>
    </lineage>
</organism>
<sequence>MATLAAPVLYTVLFALLLFCRPRGLLGAATLLLLGVVEGAAIGAALALLGWGWAIRTAFVALVAGAAVFAGLAAAAFHTPRFREGALGAGLLCGLIGSSVGFLIEANATEMLCARFGVLGGTVFAVRDMSGVVARVGTNEAGLGAGVLGMAVILDSVTREASYV</sequence>
<reference evidence="2" key="1">
    <citation type="journal article" date="2023" name="BMC Genomics">
        <title>Chromosome-level genome assemblies of Cutaneotrichosporon spp. (Trichosporonales, Basidiomycota) reveal imbalanced evolution between nucleotide sequences and chromosome synteny.</title>
        <authorList>
            <person name="Kobayashi Y."/>
            <person name="Kayamori A."/>
            <person name="Aoki K."/>
            <person name="Shiwa Y."/>
            <person name="Matsutani M."/>
            <person name="Fujita N."/>
            <person name="Sugita T."/>
            <person name="Iwasaki W."/>
            <person name="Tanaka N."/>
            <person name="Takashima M."/>
        </authorList>
    </citation>
    <scope>NUCLEOTIDE SEQUENCE</scope>
    <source>
        <strain evidence="2">HIS016</strain>
    </source>
</reference>
<evidence type="ECO:0000313" key="3">
    <source>
        <dbReference type="Proteomes" id="UP001222932"/>
    </source>
</evidence>
<evidence type="ECO:0008006" key="4">
    <source>
        <dbReference type="Google" id="ProtNLM"/>
    </source>
</evidence>
<feature type="transmembrane region" description="Helical" evidence="1">
    <location>
        <begin position="30"/>
        <end position="51"/>
    </location>
</feature>
<keyword evidence="1" id="KW-1133">Transmembrane helix</keyword>
<reference evidence="2" key="2">
    <citation type="submission" date="2023-06" db="EMBL/GenBank/DDBJ databases">
        <authorList>
            <person name="Kobayashi Y."/>
            <person name="Kayamori A."/>
            <person name="Aoki K."/>
            <person name="Shiwa Y."/>
            <person name="Fujita N."/>
            <person name="Sugita T."/>
            <person name="Iwasaki W."/>
            <person name="Tanaka N."/>
            <person name="Takashima M."/>
        </authorList>
    </citation>
    <scope>NUCLEOTIDE SEQUENCE</scope>
    <source>
        <strain evidence="2">HIS016</strain>
    </source>
</reference>
<name>A0AAD3YA31_9TREE</name>
<keyword evidence="1" id="KW-0812">Transmembrane</keyword>
<proteinExistence type="predicted"/>
<evidence type="ECO:0000313" key="2">
    <source>
        <dbReference type="EMBL" id="GMK55595.1"/>
    </source>
</evidence>
<dbReference type="AlphaFoldDB" id="A0AAD3YA31"/>
<dbReference type="EMBL" id="BTCM01000002">
    <property type="protein sequence ID" value="GMK55595.1"/>
    <property type="molecule type" value="Genomic_DNA"/>
</dbReference>
<dbReference type="Proteomes" id="UP001222932">
    <property type="component" value="Unassembled WGS sequence"/>
</dbReference>
<feature type="transmembrane region" description="Helical" evidence="1">
    <location>
        <begin position="58"/>
        <end position="79"/>
    </location>
</feature>